<reference evidence="1" key="1">
    <citation type="submission" date="2023-03" db="EMBL/GenBank/DDBJ databases">
        <title>Massive genome expansion in bonnet fungi (Mycena s.s.) driven by repeated elements and novel gene families across ecological guilds.</title>
        <authorList>
            <consortium name="Lawrence Berkeley National Laboratory"/>
            <person name="Harder C.B."/>
            <person name="Miyauchi S."/>
            <person name="Viragh M."/>
            <person name="Kuo A."/>
            <person name="Thoen E."/>
            <person name="Andreopoulos B."/>
            <person name="Lu D."/>
            <person name="Skrede I."/>
            <person name="Drula E."/>
            <person name="Henrissat B."/>
            <person name="Morin E."/>
            <person name="Kohler A."/>
            <person name="Barry K."/>
            <person name="LaButti K."/>
            <person name="Morin E."/>
            <person name="Salamov A."/>
            <person name="Lipzen A."/>
            <person name="Mereny Z."/>
            <person name="Hegedus B."/>
            <person name="Baldrian P."/>
            <person name="Stursova M."/>
            <person name="Weitz H."/>
            <person name="Taylor A."/>
            <person name="Grigoriev I.V."/>
            <person name="Nagy L.G."/>
            <person name="Martin F."/>
            <person name="Kauserud H."/>
        </authorList>
    </citation>
    <scope>NUCLEOTIDE SEQUENCE</scope>
    <source>
        <strain evidence="1">CBHHK182m</strain>
    </source>
</reference>
<dbReference type="AlphaFoldDB" id="A0AAD7I0R8"/>
<name>A0AAD7I0R8_9AGAR</name>
<gene>
    <name evidence="1" type="ORF">B0H16DRAFT_1770704</name>
</gene>
<evidence type="ECO:0000313" key="1">
    <source>
        <dbReference type="EMBL" id="KAJ7732014.1"/>
    </source>
</evidence>
<proteinExistence type="predicted"/>
<comment type="caution">
    <text evidence="1">The sequence shown here is derived from an EMBL/GenBank/DDBJ whole genome shotgun (WGS) entry which is preliminary data.</text>
</comment>
<accession>A0AAD7I0R8</accession>
<organism evidence="1 2">
    <name type="scientific">Mycena metata</name>
    <dbReference type="NCBI Taxonomy" id="1033252"/>
    <lineage>
        <taxon>Eukaryota</taxon>
        <taxon>Fungi</taxon>
        <taxon>Dikarya</taxon>
        <taxon>Basidiomycota</taxon>
        <taxon>Agaricomycotina</taxon>
        <taxon>Agaricomycetes</taxon>
        <taxon>Agaricomycetidae</taxon>
        <taxon>Agaricales</taxon>
        <taxon>Marasmiineae</taxon>
        <taxon>Mycenaceae</taxon>
        <taxon>Mycena</taxon>
    </lineage>
</organism>
<keyword evidence="2" id="KW-1185">Reference proteome</keyword>
<evidence type="ECO:0000313" key="2">
    <source>
        <dbReference type="Proteomes" id="UP001215598"/>
    </source>
</evidence>
<protein>
    <submittedName>
        <fullName evidence="1">Uncharacterized protein</fullName>
    </submittedName>
</protein>
<dbReference type="Proteomes" id="UP001215598">
    <property type="component" value="Unassembled WGS sequence"/>
</dbReference>
<dbReference type="EMBL" id="JARKIB010000148">
    <property type="protein sequence ID" value="KAJ7732014.1"/>
    <property type="molecule type" value="Genomic_DNA"/>
</dbReference>
<sequence>MSNGMSYTFLSFLAPSSFLPATITSFASCIVHSYRSPRPFASTDGVDDIEFPKDLGRLFSNSALRARYCSAVGHGLWRFLRRVHRLLVSLPPHRLMGNSAGTFTTGTANRGSDFVGQGKRQSSAMIATIFLANATRRNLLPGSQDSNQPTLYSAGCTIIAAPSMILAIPWIPAAHHKLQGQ</sequence>